<dbReference type="GO" id="GO:1990907">
    <property type="term" value="C:beta-catenin-TCF complex"/>
    <property type="evidence" value="ECO:0007669"/>
    <property type="project" value="TreeGrafter"/>
</dbReference>
<dbReference type="FunFam" id="1.10.30.10:FF:000001">
    <property type="entry name" value="transcription factor 7 isoform X2"/>
    <property type="match status" value="1"/>
</dbReference>
<comment type="similarity">
    <text evidence="2">Belongs to the TCF/LEF family.</text>
</comment>
<evidence type="ECO:0000256" key="8">
    <source>
        <dbReference type="ARBA" id="ARBA00023242"/>
    </source>
</evidence>
<dbReference type="InterPro" id="IPR009071">
    <property type="entry name" value="HMG_box_dom"/>
</dbReference>
<dbReference type="Gene3D" id="4.10.900.10">
    <property type="entry name" value="TCF3-CBD (Catenin binding domain)"/>
    <property type="match status" value="1"/>
</dbReference>
<evidence type="ECO:0000256" key="9">
    <source>
        <dbReference type="PROSITE-ProRule" id="PRU00267"/>
    </source>
</evidence>
<evidence type="ECO:0000256" key="6">
    <source>
        <dbReference type="ARBA" id="ARBA00023159"/>
    </source>
</evidence>
<feature type="DNA-binding region" description="HMG box" evidence="9">
    <location>
        <begin position="222"/>
        <end position="290"/>
    </location>
</feature>
<organism evidence="12">
    <name type="scientific">Hofstenia miamia</name>
    <name type="common">Three-banded panther worm</name>
    <dbReference type="NCBI Taxonomy" id="442651"/>
    <lineage>
        <taxon>Eukaryota</taxon>
        <taxon>Metazoa</taxon>
        <taxon>Xenacoelomorpha</taxon>
        <taxon>Acoelomorpha</taxon>
        <taxon>Acoela</taxon>
        <taxon>Hofsteniidae</taxon>
        <taxon>Hofstenia</taxon>
    </lineage>
</organism>
<feature type="region of interest" description="Disordered" evidence="10">
    <location>
        <begin position="463"/>
        <end position="490"/>
    </location>
</feature>
<keyword evidence="5 9" id="KW-0238">DNA-binding</keyword>
<sequence>MPRLTANGGSNEDSLMGASDEVITYNDEGESLMQPDGGSAPVIASEFNDIKNSLVNESNDPEKSDVYIKDEDSGTACKGNKPDIDPAANYIIPYPPPLSNPSNKFNLVGNFGLPFYPFSGQSDQAGYDPAFELENKGALGLQRLMPPDSSLYHHNPNLINQLDYSNWNAANPMNFPPLGRPPYPNRLGSPMFQRPTNMNQIGPDGKPRMEKPAEPAKKTPYIKKPLNAFMIFMKKNREKVMQESTLKESAAINQILGRKWHQLDRGEQAQYYDLARQERQLHTKMYPGWSARDNYANGMGKKKKRKRGSQVKEISDTDNVMEKKCRARFGVDQQDNWCKHCRRKKKCSMFPNGVDDPNEEACSESEECLQAAASEPQNLQDNAITQPSNTYSEPSIMDLSTATVRTSTSGLAALTGYNPVSFGPQPGYPHFTAHSGYPGGNPSLFPPPGTMFPGLMGVNGPQVLHPKVEPGSPPPANYLPPTSGMPVQVQ</sequence>
<dbReference type="Pfam" id="PF08347">
    <property type="entry name" value="CTNNB1_binding"/>
    <property type="match status" value="1"/>
</dbReference>
<keyword evidence="8 9" id="KW-0539">Nucleus</keyword>
<evidence type="ECO:0000259" key="11">
    <source>
        <dbReference type="PROSITE" id="PS50118"/>
    </source>
</evidence>
<evidence type="ECO:0000256" key="3">
    <source>
        <dbReference type="ARBA" id="ARBA00022687"/>
    </source>
</evidence>
<dbReference type="AlphaFoldDB" id="A0A068CMA8"/>
<dbReference type="GO" id="GO:0000785">
    <property type="term" value="C:chromatin"/>
    <property type="evidence" value="ECO:0007669"/>
    <property type="project" value="TreeGrafter"/>
</dbReference>
<dbReference type="EMBL" id="KJ658724">
    <property type="protein sequence ID" value="AID23646.1"/>
    <property type="molecule type" value="mRNA"/>
</dbReference>
<dbReference type="CDD" id="cd21996">
    <property type="entry name" value="HMG-box_TCF7-like"/>
    <property type="match status" value="1"/>
</dbReference>
<dbReference type="SUPFAM" id="SSF47095">
    <property type="entry name" value="HMG-box"/>
    <property type="match status" value="1"/>
</dbReference>
<keyword evidence="7" id="KW-0804">Transcription</keyword>
<keyword evidence="4" id="KW-0805">Transcription regulation</keyword>
<keyword evidence="6" id="KW-0010">Activator</keyword>
<dbReference type="InterPro" id="IPR027397">
    <property type="entry name" value="Catenin-bd_sf"/>
</dbReference>
<dbReference type="InterPro" id="IPR036910">
    <property type="entry name" value="HMG_box_dom_sf"/>
</dbReference>
<accession>A0A068CMA8</accession>
<dbReference type="Pfam" id="PF00505">
    <property type="entry name" value="HMG_box"/>
    <property type="match status" value="1"/>
</dbReference>
<proteinExistence type="evidence at transcript level"/>
<evidence type="ECO:0000256" key="4">
    <source>
        <dbReference type="ARBA" id="ARBA00023015"/>
    </source>
</evidence>
<feature type="domain" description="HMG box" evidence="11">
    <location>
        <begin position="222"/>
        <end position="290"/>
    </location>
</feature>
<feature type="compositionally biased region" description="Basic residues" evidence="10">
    <location>
        <begin position="300"/>
        <end position="309"/>
    </location>
</feature>
<dbReference type="InterPro" id="IPR013558">
    <property type="entry name" value="CTNNB1-bd_N"/>
</dbReference>
<dbReference type="PANTHER" id="PTHR10373">
    <property type="entry name" value="TRANSCRIPTION FACTOR 7 FAMILY MEMBER"/>
    <property type="match status" value="1"/>
</dbReference>
<dbReference type="InterPro" id="IPR024940">
    <property type="entry name" value="TCF/LEF"/>
</dbReference>
<feature type="region of interest" description="Disordered" evidence="10">
    <location>
        <begin position="292"/>
        <end position="315"/>
    </location>
</feature>
<keyword evidence="3" id="KW-0879">Wnt signaling pathway</keyword>
<dbReference type="SMART" id="SM01366">
    <property type="entry name" value="c-clamp"/>
    <property type="match status" value="1"/>
</dbReference>
<dbReference type="SMART" id="SM00398">
    <property type="entry name" value="HMG"/>
    <property type="match status" value="1"/>
</dbReference>
<comment type="subcellular location">
    <subcellularLocation>
        <location evidence="1">Nucleus</location>
    </subcellularLocation>
</comment>
<evidence type="ECO:0000256" key="7">
    <source>
        <dbReference type="ARBA" id="ARBA00023163"/>
    </source>
</evidence>
<dbReference type="GO" id="GO:0000981">
    <property type="term" value="F:DNA-binding transcription factor activity, RNA polymerase II-specific"/>
    <property type="evidence" value="ECO:0007669"/>
    <property type="project" value="TreeGrafter"/>
</dbReference>
<evidence type="ECO:0000313" key="12">
    <source>
        <dbReference type="EMBL" id="AID23646.1"/>
    </source>
</evidence>
<name>A0A068CMA8_HOFMI</name>
<evidence type="ECO:0000256" key="2">
    <source>
        <dbReference type="ARBA" id="ARBA00006569"/>
    </source>
</evidence>
<evidence type="ECO:0000256" key="1">
    <source>
        <dbReference type="ARBA" id="ARBA00004123"/>
    </source>
</evidence>
<protein>
    <submittedName>
        <fullName evidence="12">Tcf-2</fullName>
    </submittedName>
</protein>
<feature type="region of interest" description="Disordered" evidence="10">
    <location>
        <begin position="1"/>
        <end position="20"/>
    </location>
</feature>
<dbReference type="GO" id="GO:0060070">
    <property type="term" value="P:canonical Wnt signaling pathway"/>
    <property type="evidence" value="ECO:0007669"/>
    <property type="project" value="TreeGrafter"/>
</dbReference>
<dbReference type="PANTHER" id="PTHR10373:SF38">
    <property type="entry name" value="PROTEIN PANGOLIN, ISOFORM J"/>
    <property type="match status" value="1"/>
</dbReference>
<dbReference type="GO" id="GO:0000978">
    <property type="term" value="F:RNA polymerase II cis-regulatory region sequence-specific DNA binding"/>
    <property type="evidence" value="ECO:0007669"/>
    <property type="project" value="TreeGrafter"/>
</dbReference>
<evidence type="ECO:0000256" key="5">
    <source>
        <dbReference type="ARBA" id="ARBA00023125"/>
    </source>
</evidence>
<reference evidence="12" key="1">
    <citation type="journal article" date="2014" name="Curr. Biol.">
        <title>Whole-body acoel regeneration is controlled by wnt and bmp-admp signaling.</title>
        <authorList>
            <person name="Srivastava M."/>
            <person name="Mazza-Curll K.L."/>
            <person name="van Wolfswinkel J.C."/>
            <person name="Reddien P.W."/>
        </authorList>
    </citation>
    <scope>NUCLEOTIDE SEQUENCE</scope>
</reference>
<dbReference type="Gene3D" id="1.10.30.10">
    <property type="entry name" value="High mobility group box domain"/>
    <property type="match status" value="1"/>
</dbReference>
<evidence type="ECO:0000256" key="10">
    <source>
        <dbReference type="SAM" id="MobiDB-lite"/>
    </source>
</evidence>
<dbReference type="PROSITE" id="PS50118">
    <property type="entry name" value="HMG_BOX_2"/>
    <property type="match status" value="1"/>
</dbReference>